<feature type="compositionally biased region" description="Gly residues" evidence="1">
    <location>
        <begin position="112"/>
        <end position="124"/>
    </location>
</feature>
<dbReference type="EMBL" id="JANPWB010000006">
    <property type="protein sequence ID" value="KAJ1177177.1"/>
    <property type="molecule type" value="Genomic_DNA"/>
</dbReference>
<feature type="compositionally biased region" description="Basic and acidic residues" evidence="1">
    <location>
        <begin position="1"/>
        <end position="12"/>
    </location>
</feature>
<dbReference type="AlphaFoldDB" id="A0AAV7TKP0"/>
<gene>
    <name evidence="2" type="ORF">NDU88_002439</name>
</gene>
<evidence type="ECO:0000256" key="1">
    <source>
        <dbReference type="SAM" id="MobiDB-lite"/>
    </source>
</evidence>
<organism evidence="2 3">
    <name type="scientific">Pleurodeles waltl</name>
    <name type="common">Iberian ribbed newt</name>
    <dbReference type="NCBI Taxonomy" id="8319"/>
    <lineage>
        <taxon>Eukaryota</taxon>
        <taxon>Metazoa</taxon>
        <taxon>Chordata</taxon>
        <taxon>Craniata</taxon>
        <taxon>Vertebrata</taxon>
        <taxon>Euteleostomi</taxon>
        <taxon>Amphibia</taxon>
        <taxon>Batrachia</taxon>
        <taxon>Caudata</taxon>
        <taxon>Salamandroidea</taxon>
        <taxon>Salamandridae</taxon>
        <taxon>Pleurodelinae</taxon>
        <taxon>Pleurodeles</taxon>
    </lineage>
</organism>
<feature type="compositionally biased region" description="Basic and acidic residues" evidence="1">
    <location>
        <begin position="129"/>
        <end position="147"/>
    </location>
</feature>
<comment type="caution">
    <text evidence="2">The sequence shown here is derived from an EMBL/GenBank/DDBJ whole genome shotgun (WGS) entry which is preliminary data.</text>
</comment>
<feature type="region of interest" description="Disordered" evidence="1">
    <location>
        <begin position="1"/>
        <end position="23"/>
    </location>
</feature>
<evidence type="ECO:0000313" key="2">
    <source>
        <dbReference type="EMBL" id="KAJ1177177.1"/>
    </source>
</evidence>
<name>A0AAV7TKP0_PLEWA</name>
<reference evidence="2" key="1">
    <citation type="journal article" date="2022" name="bioRxiv">
        <title>Sequencing and chromosome-scale assembly of the giantPleurodeles waltlgenome.</title>
        <authorList>
            <person name="Brown T."/>
            <person name="Elewa A."/>
            <person name="Iarovenko S."/>
            <person name="Subramanian E."/>
            <person name="Araus A.J."/>
            <person name="Petzold A."/>
            <person name="Susuki M."/>
            <person name="Suzuki K.-i.T."/>
            <person name="Hayashi T."/>
            <person name="Toyoda A."/>
            <person name="Oliveira C."/>
            <person name="Osipova E."/>
            <person name="Leigh N.D."/>
            <person name="Simon A."/>
            <person name="Yun M.H."/>
        </authorList>
    </citation>
    <scope>NUCLEOTIDE SEQUENCE</scope>
    <source>
        <strain evidence="2">20211129_DDA</strain>
        <tissue evidence="2">Liver</tissue>
    </source>
</reference>
<dbReference type="Proteomes" id="UP001066276">
    <property type="component" value="Chromosome 3_2"/>
</dbReference>
<feature type="region of interest" description="Disordered" evidence="1">
    <location>
        <begin position="56"/>
        <end position="164"/>
    </location>
</feature>
<evidence type="ECO:0000313" key="3">
    <source>
        <dbReference type="Proteomes" id="UP001066276"/>
    </source>
</evidence>
<proteinExistence type="predicted"/>
<protein>
    <submittedName>
        <fullName evidence="2">Uncharacterized protein</fullName>
    </submittedName>
</protein>
<accession>A0AAV7TKP0</accession>
<sequence>MFKPHEPGENSRARCRTSQGLRPRLTPPIAPYLVLCCQCSAGLPEQSTGLQRCLYVGDRGPNRGPPRPSLHQALNSGPHLHPSQHARKAPVIDRAPIAPVGARESESPSGHSGRGAGKAQGGGVPSRRTHQEPTAKEKGGGEPRSEAAADQAPRASRNSRPLFT</sequence>
<keyword evidence="3" id="KW-1185">Reference proteome</keyword>